<evidence type="ECO:0000259" key="7">
    <source>
        <dbReference type="PROSITE" id="PS51379"/>
    </source>
</evidence>
<dbReference type="GO" id="GO:0051539">
    <property type="term" value="F:4 iron, 4 sulfur cluster binding"/>
    <property type="evidence" value="ECO:0007669"/>
    <property type="project" value="UniProtKB-UniRule"/>
</dbReference>
<dbReference type="GO" id="GO:0019154">
    <property type="term" value="F:glycolate dehydrogenase activity"/>
    <property type="evidence" value="ECO:0007669"/>
    <property type="project" value="UniProtKB-EC"/>
</dbReference>
<evidence type="ECO:0000313" key="8">
    <source>
        <dbReference type="EMBL" id="APG28071.1"/>
    </source>
</evidence>
<dbReference type="OrthoDB" id="5289041at2"/>
<accession>A0A1L3GQ42</accession>
<organism evidence="8 9">
    <name type="scientific">Syntrophotalea acetylenivorans</name>
    <dbReference type="NCBI Taxonomy" id="1842532"/>
    <lineage>
        <taxon>Bacteria</taxon>
        <taxon>Pseudomonadati</taxon>
        <taxon>Thermodesulfobacteriota</taxon>
        <taxon>Desulfuromonadia</taxon>
        <taxon>Desulfuromonadales</taxon>
        <taxon>Syntrophotaleaceae</taxon>
        <taxon>Syntrophotalea</taxon>
    </lineage>
</organism>
<dbReference type="KEGG" id="pef:A7E78_09610"/>
<evidence type="ECO:0000313" key="9">
    <source>
        <dbReference type="Proteomes" id="UP000182517"/>
    </source>
</evidence>
<protein>
    <recommendedName>
        <fullName evidence="6">Glycolate oxidase iron-sulfur subunit</fullName>
        <ecNumber evidence="6">1.1.99.14</ecNumber>
    </recommendedName>
</protein>
<dbReference type="EC" id="1.1.99.14" evidence="6"/>
<evidence type="ECO:0000256" key="4">
    <source>
        <dbReference type="ARBA" id="ARBA00023004"/>
    </source>
</evidence>
<dbReference type="PANTHER" id="PTHR32479">
    <property type="entry name" value="GLYCOLATE OXIDASE IRON-SULFUR SUBUNIT"/>
    <property type="match status" value="1"/>
</dbReference>
<dbReference type="STRING" id="1842532.A7E78_09610"/>
<dbReference type="Proteomes" id="UP000182517">
    <property type="component" value="Chromosome"/>
</dbReference>
<dbReference type="Pfam" id="PF13183">
    <property type="entry name" value="Fer4_8"/>
    <property type="match status" value="1"/>
</dbReference>
<keyword evidence="6" id="KW-0813">Transport</keyword>
<dbReference type="AlphaFoldDB" id="A0A1L3GQ42"/>
<keyword evidence="2 6" id="KW-0479">Metal-binding</keyword>
<feature type="domain" description="4Fe-4S ferredoxin-type" evidence="7">
    <location>
        <begin position="62"/>
        <end position="90"/>
    </location>
</feature>
<dbReference type="PANTHER" id="PTHR32479:SF20">
    <property type="entry name" value="GLYCOLATE OXIDASE IRON-SULFUR SUBUNIT"/>
    <property type="match status" value="1"/>
</dbReference>
<gene>
    <name evidence="8" type="ORF">A7E78_09610</name>
</gene>
<dbReference type="PIRSF" id="PIRSF000139">
    <property type="entry name" value="Glc_ox_4Fe-4S"/>
    <property type="match status" value="1"/>
</dbReference>
<keyword evidence="6" id="KW-0249">Electron transport</keyword>
<proteinExistence type="predicted"/>
<dbReference type="Pfam" id="PF02754">
    <property type="entry name" value="CCG"/>
    <property type="match status" value="2"/>
</dbReference>
<keyword evidence="1 6" id="KW-0004">4Fe-4S</keyword>
<sequence length="424" mass="46406">MKRLDRHKTLADYRQQMDQCVKCGVCRAHCPVFGEEGREAVVARGKVTLAHALLNKEIEPDPLLSENFSKCLQCGKCVRRCPTQVPVDDIVLAARREIVARRGQSLFGRSLTSLLRRPRLMHLLAGSARRAARLLFRRVPQKSGLRLRFPAPFIDRQRSLPALAKRPFRRRHPEFIAGQPDQPIIALFTGCMVNYLYPEIGEGALKALAALGFNVIIPKDQGCCGLPALSAGDGTSASELAARNLRAFGEHQPDQIVTLCASCHSGLTHHFKDLGPDYEALAERVVDINDLLVSQGLEEVLQQLPQATQKPKVTVHTPCHLRNSGLDEPPKKLLAALPTIELVKMNKANACCGLGGTFSVHHYQTSRQLGAAKANAVKESGADLVATACPGCIMQLQDSLDQADLPQRACHVLELVGEALEEKS</sequence>
<comment type="function">
    <text evidence="6">Component of a complex that catalyzes the oxidation of glycolate to glyoxylate.</text>
</comment>
<evidence type="ECO:0000256" key="2">
    <source>
        <dbReference type="ARBA" id="ARBA00022723"/>
    </source>
</evidence>
<dbReference type="PROSITE" id="PS00198">
    <property type="entry name" value="4FE4S_FER_1"/>
    <property type="match status" value="1"/>
</dbReference>
<evidence type="ECO:0000256" key="3">
    <source>
        <dbReference type="ARBA" id="ARBA00022737"/>
    </source>
</evidence>
<dbReference type="SUPFAM" id="SSF46548">
    <property type="entry name" value="alpha-helical ferredoxin"/>
    <property type="match status" value="1"/>
</dbReference>
<keyword evidence="5 6" id="KW-0411">Iron-sulfur</keyword>
<name>A0A1L3GQ42_9BACT</name>
<dbReference type="InterPro" id="IPR017900">
    <property type="entry name" value="4Fe4S_Fe_S_CS"/>
</dbReference>
<feature type="domain" description="4Fe-4S ferredoxin-type" evidence="7">
    <location>
        <begin position="11"/>
        <end position="40"/>
    </location>
</feature>
<keyword evidence="9" id="KW-1185">Reference proteome</keyword>
<dbReference type="EMBL" id="CP015519">
    <property type="protein sequence ID" value="APG28071.1"/>
    <property type="molecule type" value="Genomic_DNA"/>
</dbReference>
<keyword evidence="3" id="KW-0677">Repeat</keyword>
<evidence type="ECO:0000256" key="1">
    <source>
        <dbReference type="ARBA" id="ARBA00022485"/>
    </source>
</evidence>
<dbReference type="InterPro" id="IPR012257">
    <property type="entry name" value="Glc_ox_4Fe-4S"/>
</dbReference>
<dbReference type="InterPro" id="IPR009051">
    <property type="entry name" value="Helical_ferredxn"/>
</dbReference>
<dbReference type="InterPro" id="IPR004017">
    <property type="entry name" value="Cys_rich_dom"/>
</dbReference>
<keyword evidence="4 6" id="KW-0408">Iron</keyword>
<comment type="catalytic activity">
    <reaction evidence="6">
        <text>(R)-lactate + A = pyruvate + AH2</text>
        <dbReference type="Rhea" id="RHEA:15089"/>
        <dbReference type="ChEBI" id="CHEBI:13193"/>
        <dbReference type="ChEBI" id="CHEBI:15361"/>
        <dbReference type="ChEBI" id="CHEBI:16004"/>
        <dbReference type="ChEBI" id="CHEBI:17499"/>
    </reaction>
</comment>
<dbReference type="Gene3D" id="1.10.1060.10">
    <property type="entry name" value="Alpha-helical ferredoxin"/>
    <property type="match status" value="1"/>
</dbReference>
<reference evidence="8 9" key="1">
    <citation type="journal article" date="2017" name="Genome Announc.">
        <title>Complete Genome Sequences of Two Acetylene-Fermenting Pelobacter acetylenicus Strains.</title>
        <authorList>
            <person name="Sutton J.M."/>
            <person name="Baesman S.M."/>
            <person name="Fierst J.L."/>
            <person name="Poret-Peterson A.T."/>
            <person name="Oremland R.S."/>
            <person name="Dunlap D.S."/>
            <person name="Akob D.M."/>
        </authorList>
    </citation>
    <scope>NUCLEOTIDE SEQUENCE [LARGE SCALE GENOMIC DNA]</scope>
    <source>
        <strain evidence="8 9">SFB93</strain>
    </source>
</reference>
<comment type="cofactor">
    <cofactor evidence="6">
        <name>[4Fe-4S] cluster</name>
        <dbReference type="ChEBI" id="CHEBI:49883"/>
    </cofactor>
    <text evidence="6">Binds 2 [4Fe-4S] clusters.</text>
</comment>
<evidence type="ECO:0000256" key="6">
    <source>
        <dbReference type="PIRNR" id="PIRNR000139"/>
    </source>
</evidence>
<comment type="catalytic activity">
    <reaction evidence="6">
        <text>glycolate + A = glyoxylate + AH2</text>
        <dbReference type="Rhea" id="RHEA:21264"/>
        <dbReference type="ChEBI" id="CHEBI:13193"/>
        <dbReference type="ChEBI" id="CHEBI:17499"/>
        <dbReference type="ChEBI" id="CHEBI:29805"/>
        <dbReference type="ChEBI" id="CHEBI:36655"/>
        <dbReference type="EC" id="1.1.99.14"/>
    </reaction>
</comment>
<dbReference type="PROSITE" id="PS51379">
    <property type="entry name" value="4FE4S_FER_2"/>
    <property type="match status" value="2"/>
</dbReference>
<dbReference type="InterPro" id="IPR017896">
    <property type="entry name" value="4Fe4S_Fe-S-bd"/>
</dbReference>
<evidence type="ECO:0000256" key="5">
    <source>
        <dbReference type="ARBA" id="ARBA00023014"/>
    </source>
</evidence>
<dbReference type="GO" id="GO:0046872">
    <property type="term" value="F:metal ion binding"/>
    <property type="evidence" value="ECO:0007669"/>
    <property type="project" value="UniProtKB-UniRule"/>
</dbReference>
<dbReference type="RefSeq" id="WP_072284031.1">
    <property type="nucleotide sequence ID" value="NZ_CP015519.1"/>
</dbReference>